<accession>A0ABW3AUN1</accession>
<dbReference type="Proteomes" id="UP001597010">
    <property type="component" value="Unassembled WGS sequence"/>
</dbReference>
<evidence type="ECO:0000256" key="1">
    <source>
        <dbReference type="SAM" id="SignalP"/>
    </source>
</evidence>
<reference evidence="4" key="1">
    <citation type="journal article" date="2019" name="Int. J. Syst. Evol. Microbiol.">
        <title>The Global Catalogue of Microorganisms (GCM) 10K type strain sequencing project: providing services to taxonomists for standard genome sequencing and annotation.</title>
        <authorList>
            <consortium name="The Broad Institute Genomics Platform"/>
            <consortium name="The Broad Institute Genome Sequencing Center for Infectious Disease"/>
            <person name="Wu L."/>
            <person name="Ma J."/>
        </authorList>
    </citation>
    <scope>NUCLEOTIDE SEQUENCE [LARGE SCALE GENOMIC DNA]</scope>
    <source>
        <strain evidence="4">CCUG 61484</strain>
    </source>
</reference>
<evidence type="ECO:0000259" key="2">
    <source>
        <dbReference type="Pfam" id="PF06439"/>
    </source>
</evidence>
<evidence type="ECO:0000313" key="4">
    <source>
        <dbReference type="Proteomes" id="UP001597010"/>
    </source>
</evidence>
<gene>
    <name evidence="3" type="ORF">ACFQZX_11170</name>
</gene>
<feature type="domain" description="3-keto-alpha-glucoside-1,2-lyase/3-keto-2-hydroxy-glucal hydratase" evidence="2">
    <location>
        <begin position="155"/>
        <end position="322"/>
    </location>
</feature>
<dbReference type="Pfam" id="PF06439">
    <property type="entry name" value="3keto-disac_hyd"/>
    <property type="match status" value="1"/>
</dbReference>
<dbReference type="InterPro" id="IPR010496">
    <property type="entry name" value="AL/BT2_dom"/>
</dbReference>
<dbReference type="Gene3D" id="2.60.120.560">
    <property type="entry name" value="Exo-inulinase, domain 1"/>
    <property type="match status" value="1"/>
</dbReference>
<feature type="signal peptide" evidence="1">
    <location>
        <begin position="1"/>
        <end position="34"/>
    </location>
</feature>
<sequence>MKKIHSFTGKVISFAKKVTLLSVSILSFTFGAKAQEIKKDPDVIGRWDLTVEKDGKQMPSWLEVQKSGFHTLIGRFTYAFGSARPISQVKPEGNKYSFSIPPQWEPGDRNMDFEFEASGDNIKGTMVYTDGKTYSFTGVRAPALLPVKTPVWGKPIRLFNGKDTKGWHTDGKNQWVVENGILRSKQSGANLITDQKFKDFKLHIEFRYKQGSNSGVYLRGRYEVQVIDTKTGEPEPLANQFSSVYGFIQPNKMMAKNAGEWQSYDITLVGRVVTIVANGQEVVSRQIIPGITGGAIDSKEGEPGPLLIQGDHGPIDYRNIVITPAK</sequence>
<protein>
    <submittedName>
        <fullName evidence="3">DUF1080 domain-containing protein</fullName>
    </submittedName>
</protein>
<proteinExistence type="predicted"/>
<feature type="chain" id="PRO_5045654296" evidence="1">
    <location>
        <begin position="35"/>
        <end position="326"/>
    </location>
</feature>
<dbReference type="EMBL" id="JBHTHZ010000005">
    <property type="protein sequence ID" value="MFD0794181.1"/>
    <property type="molecule type" value="Genomic_DNA"/>
</dbReference>
<evidence type="ECO:0000313" key="3">
    <source>
        <dbReference type="EMBL" id="MFD0794181.1"/>
    </source>
</evidence>
<dbReference type="RefSeq" id="WP_377115098.1">
    <property type="nucleotide sequence ID" value="NZ_JBHTHZ010000005.1"/>
</dbReference>
<organism evidence="3 4">
    <name type="scientific">Mucilaginibacter litoreus</name>
    <dbReference type="NCBI Taxonomy" id="1048221"/>
    <lineage>
        <taxon>Bacteria</taxon>
        <taxon>Pseudomonadati</taxon>
        <taxon>Bacteroidota</taxon>
        <taxon>Sphingobacteriia</taxon>
        <taxon>Sphingobacteriales</taxon>
        <taxon>Sphingobacteriaceae</taxon>
        <taxon>Mucilaginibacter</taxon>
    </lineage>
</organism>
<comment type="caution">
    <text evidence="3">The sequence shown here is derived from an EMBL/GenBank/DDBJ whole genome shotgun (WGS) entry which is preliminary data.</text>
</comment>
<name>A0ABW3AUN1_9SPHI</name>
<keyword evidence="4" id="KW-1185">Reference proteome</keyword>
<keyword evidence="1" id="KW-0732">Signal</keyword>